<dbReference type="InterPro" id="IPR052929">
    <property type="entry name" value="RNase_H-like_EbsB-rel"/>
</dbReference>
<dbReference type="PANTHER" id="PTHR47074:SF79">
    <property type="entry name" value="PUTATIVE-RELATED"/>
    <property type="match status" value="1"/>
</dbReference>
<evidence type="ECO:0000313" key="2">
    <source>
        <dbReference type="EMBL" id="KAK2643725.1"/>
    </source>
</evidence>
<accession>A0AAD9WVI1</accession>
<reference evidence="2" key="1">
    <citation type="journal article" date="2023" name="Plant J.">
        <title>Genome sequences and population genomics provide insights into the demographic history, inbreeding, and mutation load of two 'living fossil' tree species of Dipteronia.</title>
        <authorList>
            <person name="Feng Y."/>
            <person name="Comes H.P."/>
            <person name="Chen J."/>
            <person name="Zhu S."/>
            <person name="Lu R."/>
            <person name="Zhang X."/>
            <person name="Li P."/>
            <person name="Qiu J."/>
            <person name="Olsen K.M."/>
            <person name="Qiu Y."/>
        </authorList>
    </citation>
    <scope>NUCLEOTIDE SEQUENCE</scope>
    <source>
        <strain evidence="2">KIB01</strain>
    </source>
</reference>
<dbReference type="InterPro" id="IPR002156">
    <property type="entry name" value="RNaseH_domain"/>
</dbReference>
<dbReference type="Pfam" id="PF13456">
    <property type="entry name" value="RVT_3"/>
    <property type="match status" value="1"/>
</dbReference>
<comment type="caution">
    <text evidence="2">The sequence shown here is derived from an EMBL/GenBank/DDBJ whole genome shotgun (WGS) entry which is preliminary data.</text>
</comment>
<dbReference type="Proteomes" id="UP001280121">
    <property type="component" value="Unassembled WGS sequence"/>
</dbReference>
<dbReference type="EMBL" id="JANJYI010000006">
    <property type="protein sequence ID" value="KAK2643725.1"/>
    <property type="molecule type" value="Genomic_DNA"/>
</dbReference>
<organism evidence="2 3">
    <name type="scientific">Dipteronia dyeriana</name>
    <dbReference type="NCBI Taxonomy" id="168575"/>
    <lineage>
        <taxon>Eukaryota</taxon>
        <taxon>Viridiplantae</taxon>
        <taxon>Streptophyta</taxon>
        <taxon>Embryophyta</taxon>
        <taxon>Tracheophyta</taxon>
        <taxon>Spermatophyta</taxon>
        <taxon>Magnoliopsida</taxon>
        <taxon>eudicotyledons</taxon>
        <taxon>Gunneridae</taxon>
        <taxon>Pentapetalae</taxon>
        <taxon>rosids</taxon>
        <taxon>malvids</taxon>
        <taxon>Sapindales</taxon>
        <taxon>Sapindaceae</taxon>
        <taxon>Hippocastanoideae</taxon>
        <taxon>Acereae</taxon>
        <taxon>Dipteronia</taxon>
    </lineage>
</organism>
<evidence type="ECO:0000313" key="3">
    <source>
        <dbReference type="Proteomes" id="UP001280121"/>
    </source>
</evidence>
<dbReference type="PANTHER" id="PTHR47074">
    <property type="entry name" value="BNAC02G40300D PROTEIN"/>
    <property type="match status" value="1"/>
</dbReference>
<sequence length="102" mass="11031">MGILVNPHRCTNRYPPPPSCLKLNTDVVRIGSNLIGVGVAIRDASGRVLADVSVPMVGVFSVELGEMLALKERLLLAKRYNLRTLVAEVDATNVVYAINSID</sequence>
<dbReference type="GO" id="GO:0004523">
    <property type="term" value="F:RNA-DNA hybrid ribonuclease activity"/>
    <property type="evidence" value="ECO:0007669"/>
    <property type="project" value="InterPro"/>
</dbReference>
<proteinExistence type="predicted"/>
<name>A0AAD9WVI1_9ROSI</name>
<feature type="domain" description="RNase H type-1" evidence="1">
    <location>
        <begin position="25"/>
        <end position="100"/>
    </location>
</feature>
<protein>
    <recommendedName>
        <fullName evidence="1">RNase H type-1 domain-containing protein</fullName>
    </recommendedName>
</protein>
<dbReference type="GO" id="GO:0003676">
    <property type="term" value="F:nucleic acid binding"/>
    <property type="evidence" value="ECO:0007669"/>
    <property type="project" value="InterPro"/>
</dbReference>
<evidence type="ECO:0000259" key="1">
    <source>
        <dbReference type="Pfam" id="PF13456"/>
    </source>
</evidence>
<gene>
    <name evidence="2" type="ORF">Ddye_018920</name>
</gene>
<dbReference type="AlphaFoldDB" id="A0AAD9WVI1"/>
<keyword evidence="3" id="KW-1185">Reference proteome</keyword>